<keyword evidence="2" id="KW-1185">Reference proteome</keyword>
<dbReference type="EMBL" id="CP003229">
    <property type="protein sequence ID" value="AEW98374.1"/>
    <property type="molecule type" value="Genomic_DNA"/>
</dbReference>
<dbReference type="Proteomes" id="UP000007842">
    <property type="component" value="Plasmid pSCATT"/>
</dbReference>
<name>F8JL47_STREN</name>
<geneLocation type="plasmid" evidence="1 2">
    <name>pSCATT</name>
</geneLocation>
<dbReference type="SUPFAM" id="SSF52218">
    <property type="entry name" value="Flavoproteins"/>
    <property type="match status" value="1"/>
</dbReference>
<accession>F8JL47</accession>
<reference evidence="2" key="1">
    <citation type="submission" date="2011-12" db="EMBL/GenBank/DDBJ databases">
        <title>Complete genome sequence of Streptomyces cattleya strain DSM 46488.</title>
        <authorList>
            <person name="Ou H.-Y."/>
            <person name="Li P."/>
            <person name="Zhao C."/>
            <person name="O'Hagan D."/>
            <person name="Deng Z."/>
        </authorList>
    </citation>
    <scope>NUCLEOTIDE SEQUENCE [LARGE SCALE GENOMIC DNA]</scope>
    <source>
        <strain evidence="2">ATCC 35852 / DSM 46488 / JCM 4925 / NBRC 14057 / NRRL 8057</strain>
        <plasmid evidence="2">Plasmid pSCATT</plasmid>
    </source>
</reference>
<keyword evidence="1" id="KW-0614">Plasmid</keyword>
<dbReference type="OrthoDB" id="9798454at2"/>
<organism evidence="1 2">
    <name type="scientific">Streptantibioticus cattleyicolor (strain ATCC 35852 / DSM 46488 / JCM 4925 / NBRC 14057 / NRRL 8057)</name>
    <name type="common">Streptomyces cattleya</name>
    <dbReference type="NCBI Taxonomy" id="1003195"/>
    <lineage>
        <taxon>Bacteria</taxon>
        <taxon>Bacillati</taxon>
        <taxon>Actinomycetota</taxon>
        <taxon>Actinomycetes</taxon>
        <taxon>Kitasatosporales</taxon>
        <taxon>Streptomycetaceae</taxon>
        <taxon>Streptantibioticus</taxon>
    </lineage>
</organism>
<evidence type="ECO:0000313" key="1">
    <source>
        <dbReference type="EMBL" id="AEW98374.1"/>
    </source>
</evidence>
<dbReference type="PATRIC" id="fig|1003195.11.peg.1497"/>
<sequence length="159" mass="16481">MRAGVHLAHPRPGSFHHAVSDAVVGQLRDGGCEVFAHDLYAEGFPPLPEAGGTATVGPAAAAADPLVARRRAEVATLDALVFVPHGRAPPRLGCGRGPALVPRAGPSPATRCTACGPRASCRTVTDVRQVVVRTVIDVDEATHAVWLRRARAEAIALPA</sequence>
<proteinExistence type="predicted"/>
<accession>G8XEJ2</accession>
<dbReference type="HOGENOM" id="CLU_1659715_0_0_11"/>
<dbReference type="KEGG" id="scy:SCATT_p01810"/>
<gene>
    <name evidence="1" type="ordered locus">SCATT_p01810</name>
</gene>
<dbReference type="Gene3D" id="3.40.50.360">
    <property type="match status" value="1"/>
</dbReference>
<protein>
    <submittedName>
        <fullName evidence="1">NAD(P)H dehydrogenase</fullName>
    </submittedName>
</protein>
<evidence type="ECO:0000313" key="2">
    <source>
        <dbReference type="Proteomes" id="UP000007842"/>
    </source>
</evidence>
<dbReference type="AlphaFoldDB" id="F8JL47"/>
<dbReference type="KEGG" id="sct:SCAT_p1543"/>
<dbReference type="InterPro" id="IPR029039">
    <property type="entry name" value="Flavoprotein-like_sf"/>
</dbReference>